<dbReference type="AlphaFoldDB" id="A0A2M7AT83"/>
<name>A0A2M7AT83_9BACT</name>
<evidence type="ECO:0000256" key="1">
    <source>
        <dbReference type="SAM" id="Phobius"/>
    </source>
</evidence>
<reference evidence="3" key="1">
    <citation type="submission" date="2017-09" db="EMBL/GenBank/DDBJ databases">
        <title>Depth-based differentiation of microbial function through sediment-hosted aquifers and enrichment of novel symbionts in the deep terrestrial subsurface.</title>
        <authorList>
            <person name="Probst A.J."/>
            <person name="Ladd B."/>
            <person name="Jarett J.K."/>
            <person name="Geller-Mcgrath D.E."/>
            <person name="Sieber C.M.K."/>
            <person name="Emerson J.B."/>
            <person name="Anantharaman K."/>
            <person name="Thomas B.C."/>
            <person name="Malmstrom R."/>
            <person name="Stieglmeier M."/>
            <person name="Klingl A."/>
            <person name="Woyke T."/>
            <person name="Ryan C.M."/>
            <person name="Banfield J.F."/>
        </authorList>
    </citation>
    <scope>NUCLEOTIDE SEQUENCE [LARGE SCALE GENOMIC DNA]</scope>
</reference>
<dbReference type="InterPro" id="IPR012902">
    <property type="entry name" value="N_methyl_site"/>
</dbReference>
<sequence>MKKKGFTLVELLIVMAILLIMITMMVGVFNSVGIFNKARDARRKKDIGRIKIAFEDYYNDKGCYPSPTVVANLMLATNCSTGVFKPWLPSWPCDPGWIPYQIVVETFVGDVGCPKWFKILTKLENKNDSGIPGGWEEMVFVNLGGGYNNQTSNFGVSSTNINWYDVKLDPECAAYGGCQFKENPDDPGSCNATDGCVEPNCYLGHTNEGSCVDVCQVACCGTGCE</sequence>
<proteinExistence type="predicted"/>
<dbReference type="InterPro" id="IPR045584">
    <property type="entry name" value="Pilin-like"/>
</dbReference>
<dbReference type="SUPFAM" id="SSF54523">
    <property type="entry name" value="Pili subunits"/>
    <property type="match status" value="1"/>
</dbReference>
<dbReference type="Proteomes" id="UP000231407">
    <property type="component" value="Unassembled WGS sequence"/>
</dbReference>
<keyword evidence="1" id="KW-0812">Transmembrane</keyword>
<keyword evidence="1" id="KW-0472">Membrane</keyword>
<evidence type="ECO:0008006" key="4">
    <source>
        <dbReference type="Google" id="ProtNLM"/>
    </source>
</evidence>
<accession>A0A2M7AT83</accession>
<protein>
    <recommendedName>
        <fullName evidence="4">Type II secretion system protein GspG C-terminal domain-containing protein</fullName>
    </recommendedName>
</protein>
<organism evidence="2 3">
    <name type="scientific">Candidatus Shapirobacteria bacterium CG06_land_8_20_14_3_00_40_12</name>
    <dbReference type="NCBI Taxonomy" id="1974881"/>
    <lineage>
        <taxon>Bacteria</taxon>
        <taxon>Candidatus Shapironibacteriota</taxon>
    </lineage>
</organism>
<dbReference type="EMBL" id="PEWA01000004">
    <property type="protein sequence ID" value="PIU73822.1"/>
    <property type="molecule type" value="Genomic_DNA"/>
</dbReference>
<keyword evidence="1" id="KW-1133">Transmembrane helix</keyword>
<dbReference type="NCBIfam" id="TIGR02532">
    <property type="entry name" value="IV_pilin_GFxxxE"/>
    <property type="match status" value="1"/>
</dbReference>
<evidence type="ECO:0000313" key="3">
    <source>
        <dbReference type="Proteomes" id="UP000231407"/>
    </source>
</evidence>
<dbReference type="PROSITE" id="PS00409">
    <property type="entry name" value="PROKAR_NTER_METHYL"/>
    <property type="match status" value="1"/>
</dbReference>
<evidence type="ECO:0000313" key="2">
    <source>
        <dbReference type="EMBL" id="PIU73822.1"/>
    </source>
</evidence>
<dbReference type="Gene3D" id="3.30.700.10">
    <property type="entry name" value="Glycoprotein, Type 4 Pilin"/>
    <property type="match status" value="1"/>
</dbReference>
<comment type="caution">
    <text evidence="2">The sequence shown here is derived from an EMBL/GenBank/DDBJ whole genome shotgun (WGS) entry which is preliminary data.</text>
</comment>
<gene>
    <name evidence="2" type="ORF">COS78_00295</name>
</gene>
<feature type="transmembrane region" description="Helical" evidence="1">
    <location>
        <begin position="12"/>
        <end position="35"/>
    </location>
</feature>
<dbReference type="Pfam" id="PF07963">
    <property type="entry name" value="N_methyl"/>
    <property type="match status" value="1"/>
</dbReference>